<keyword evidence="2" id="KW-1185">Reference proteome</keyword>
<evidence type="ECO:0000313" key="1">
    <source>
        <dbReference type="EMBL" id="QDT33278.1"/>
    </source>
</evidence>
<dbReference type="EMBL" id="CP036267">
    <property type="protein sequence ID" value="QDT33278.1"/>
    <property type="molecule type" value="Genomic_DNA"/>
</dbReference>
<accession>A0A517QNQ9</accession>
<organism evidence="1 2">
    <name type="scientific">Thalassoglobus polymorphus</name>
    <dbReference type="NCBI Taxonomy" id="2527994"/>
    <lineage>
        <taxon>Bacteria</taxon>
        <taxon>Pseudomonadati</taxon>
        <taxon>Planctomycetota</taxon>
        <taxon>Planctomycetia</taxon>
        <taxon>Planctomycetales</taxon>
        <taxon>Planctomycetaceae</taxon>
        <taxon>Thalassoglobus</taxon>
    </lineage>
</organism>
<evidence type="ECO:0000313" key="2">
    <source>
        <dbReference type="Proteomes" id="UP000315724"/>
    </source>
</evidence>
<dbReference type="RefSeq" id="WP_145199352.1">
    <property type="nucleotide sequence ID" value="NZ_CP036267.1"/>
</dbReference>
<proteinExistence type="predicted"/>
<protein>
    <submittedName>
        <fullName evidence="1">Uncharacterized protein</fullName>
    </submittedName>
</protein>
<dbReference type="AlphaFoldDB" id="A0A517QNQ9"/>
<sequence length="258" mass="29345">MHLRSIAETAAVLTWSASNQADELSSDQSLAAAEYWKETNFLFQRWSRAIREIHIGESSPEQLTTLLEEILTAELLTRSTAARIFSFKRQRQIEDFTQVAEKSIEEHVKIRNRAFDLHGSISAETSKLLKSERLFRKVQRWSDYLVSYYLVASEMPLKAAFDSDLCLDFCDDRSNPESSENAMVARQLELVALVRSFPNREIGHRVDAEAHRSRCDQAIFLSGQPSTENSGLLFSRTRRRILAGEGFLLNAPLGSQTD</sequence>
<reference evidence="1 2" key="1">
    <citation type="submission" date="2019-02" db="EMBL/GenBank/DDBJ databases">
        <title>Deep-cultivation of Planctomycetes and their phenomic and genomic characterization uncovers novel biology.</title>
        <authorList>
            <person name="Wiegand S."/>
            <person name="Jogler M."/>
            <person name="Boedeker C."/>
            <person name="Pinto D."/>
            <person name="Vollmers J."/>
            <person name="Rivas-Marin E."/>
            <person name="Kohn T."/>
            <person name="Peeters S.H."/>
            <person name="Heuer A."/>
            <person name="Rast P."/>
            <person name="Oberbeckmann S."/>
            <person name="Bunk B."/>
            <person name="Jeske O."/>
            <person name="Meyerdierks A."/>
            <person name="Storesund J.E."/>
            <person name="Kallscheuer N."/>
            <person name="Luecker S."/>
            <person name="Lage O.M."/>
            <person name="Pohl T."/>
            <person name="Merkel B.J."/>
            <person name="Hornburger P."/>
            <person name="Mueller R.-W."/>
            <person name="Bruemmer F."/>
            <person name="Labrenz M."/>
            <person name="Spormann A.M."/>
            <person name="Op den Camp H."/>
            <person name="Overmann J."/>
            <person name="Amann R."/>
            <person name="Jetten M.S.M."/>
            <person name="Mascher T."/>
            <person name="Medema M.H."/>
            <person name="Devos D.P."/>
            <person name="Kaster A.-K."/>
            <person name="Ovreas L."/>
            <person name="Rohde M."/>
            <person name="Galperin M.Y."/>
            <person name="Jogler C."/>
        </authorList>
    </citation>
    <scope>NUCLEOTIDE SEQUENCE [LARGE SCALE GENOMIC DNA]</scope>
    <source>
        <strain evidence="1 2">Mal48</strain>
    </source>
</reference>
<dbReference type="KEGG" id="tpol:Mal48_25310"/>
<gene>
    <name evidence="1" type="ORF">Mal48_25310</name>
</gene>
<dbReference type="Proteomes" id="UP000315724">
    <property type="component" value="Chromosome"/>
</dbReference>
<name>A0A517QNQ9_9PLAN</name>